<dbReference type="EMBL" id="CBTB010000197">
    <property type="protein sequence ID" value="CDH33712.1"/>
    <property type="molecule type" value="Genomic_DNA"/>
</dbReference>
<evidence type="ECO:0000256" key="1">
    <source>
        <dbReference type="ARBA" id="ARBA00022845"/>
    </source>
</evidence>
<dbReference type="FunFam" id="3.30.160.100:FF:000002">
    <property type="entry name" value="Ribosome-associated translation inhibitor RaiA"/>
    <property type="match status" value="1"/>
</dbReference>
<evidence type="ECO:0000256" key="4">
    <source>
        <dbReference type="SAM" id="MobiDB-lite"/>
    </source>
</evidence>
<reference evidence="5" key="1">
    <citation type="submission" date="2013-07" db="EMBL/GenBank/DDBJ databases">
        <title>Sub-species coevolution in mutualistic symbiosis.</title>
        <authorList>
            <person name="Murfin K."/>
            <person name="Klassen J."/>
            <person name="Lee M."/>
            <person name="Forst S."/>
            <person name="Stock P."/>
            <person name="Goodrich-Blair H."/>
        </authorList>
    </citation>
    <scope>NUCLEOTIDE SEQUENCE [LARGE SCALE GENOMIC DNA]</scope>
    <source>
        <strain evidence="5">Intermedium</strain>
    </source>
</reference>
<dbReference type="NCBIfam" id="TIGR00741">
    <property type="entry name" value="yfiA"/>
    <property type="match status" value="1"/>
</dbReference>
<dbReference type="GO" id="GO:0045900">
    <property type="term" value="P:negative regulation of translational elongation"/>
    <property type="evidence" value="ECO:0007669"/>
    <property type="project" value="TreeGrafter"/>
</dbReference>
<keyword evidence="1" id="KW-0810">Translation regulation</keyword>
<keyword evidence="2" id="KW-0346">Stress response</keyword>
<gene>
    <name evidence="5" type="ORF">XBI1_2760005</name>
</gene>
<organism evidence="5">
    <name type="scientific">Xenorhabdus bovienii str. Intermedium</name>
    <dbReference type="NCBI Taxonomy" id="1379677"/>
    <lineage>
        <taxon>Bacteria</taxon>
        <taxon>Pseudomonadati</taxon>
        <taxon>Pseudomonadota</taxon>
        <taxon>Gammaproteobacteria</taxon>
        <taxon>Enterobacterales</taxon>
        <taxon>Morganellaceae</taxon>
        <taxon>Xenorhabdus</taxon>
    </lineage>
</organism>
<dbReference type="Proteomes" id="UP000028480">
    <property type="component" value="Unassembled WGS sequence"/>
</dbReference>
<dbReference type="Pfam" id="PF02482">
    <property type="entry name" value="Ribosomal_S30AE"/>
    <property type="match status" value="1"/>
</dbReference>
<dbReference type="InterPro" id="IPR050574">
    <property type="entry name" value="HPF/YfiA_ribosome-assoc"/>
</dbReference>
<sequence>MMHNALLSNKYSLYLLHQSHFCYLLSKQPNKSDLDHSFYVKERYAETIEDGVTQRGNYMLVNITSKQMEITPAIRSHIEDRLNKLNKWQVNLINPHIVLTKEPQGFLADATIGIPNNTLVASAKHEDMYAAINELLTKLERQLNKVQHKGEARRADHSVKDSNFDIEV</sequence>
<name>A0A077QBZ0_XENBV</name>
<dbReference type="CDD" id="cd00552">
    <property type="entry name" value="RaiA"/>
    <property type="match status" value="1"/>
</dbReference>
<evidence type="ECO:0000313" key="5">
    <source>
        <dbReference type="EMBL" id="CDH33712.1"/>
    </source>
</evidence>
<dbReference type="Gene3D" id="3.30.160.100">
    <property type="entry name" value="Ribosome hibernation promotion factor-like"/>
    <property type="match status" value="1"/>
</dbReference>
<dbReference type="HOGENOM" id="CLU_1703571_0_0_6"/>
<dbReference type="AlphaFoldDB" id="A0A077QBZ0"/>
<dbReference type="SUPFAM" id="SSF69754">
    <property type="entry name" value="Ribosome binding protein Y (YfiA homologue)"/>
    <property type="match status" value="1"/>
</dbReference>
<accession>A0A077QBZ0</accession>
<dbReference type="NCBIfam" id="NF007654">
    <property type="entry name" value="PRK10324.1"/>
    <property type="match status" value="1"/>
</dbReference>
<protein>
    <submittedName>
        <fullName evidence="5">Ribosome associated factor, stabilizes ribosomes against dissociation (Modular protein)</fullName>
    </submittedName>
</protein>
<dbReference type="GO" id="GO:0043024">
    <property type="term" value="F:ribosomal small subunit binding"/>
    <property type="evidence" value="ECO:0007669"/>
    <property type="project" value="TreeGrafter"/>
</dbReference>
<comment type="similarity">
    <text evidence="3">Belongs to the HPF/YfiA ribosome-associated protein family. YfiA subfamily.</text>
</comment>
<dbReference type="PANTHER" id="PTHR33231">
    <property type="entry name" value="30S RIBOSOMAL PROTEIN"/>
    <property type="match status" value="1"/>
</dbReference>
<dbReference type="PANTHER" id="PTHR33231:SF3">
    <property type="entry name" value="RIBOSOME-ASSOCIATED INHIBITOR A"/>
    <property type="match status" value="1"/>
</dbReference>
<dbReference type="GO" id="GO:0022627">
    <property type="term" value="C:cytosolic small ribosomal subunit"/>
    <property type="evidence" value="ECO:0007669"/>
    <property type="project" value="TreeGrafter"/>
</dbReference>
<evidence type="ECO:0000256" key="3">
    <source>
        <dbReference type="ARBA" id="ARBA00038431"/>
    </source>
</evidence>
<comment type="caution">
    <text evidence="5">The sequence shown here is derived from an EMBL/GenBank/DDBJ whole genome shotgun (WGS) entry which is preliminary data.</text>
</comment>
<evidence type="ECO:0000256" key="2">
    <source>
        <dbReference type="ARBA" id="ARBA00023016"/>
    </source>
</evidence>
<dbReference type="InterPro" id="IPR036567">
    <property type="entry name" value="RHF-like"/>
</dbReference>
<dbReference type="InterPro" id="IPR003489">
    <property type="entry name" value="RHF/RaiA"/>
</dbReference>
<proteinExistence type="inferred from homology"/>
<feature type="region of interest" description="Disordered" evidence="4">
    <location>
        <begin position="148"/>
        <end position="168"/>
    </location>
</feature>